<evidence type="ECO:0000313" key="4">
    <source>
        <dbReference type="Proteomes" id="UP000509322"/>
    </source>
</evidence>
<keyword evidence="1" id="KW-0472">Membrane</keyword>
<feature type="transmembrane region" description="Helical" evidence="1">
    <location>
        <begin position="78"/>
        <end position="107"/>
    </location>
</feature>
<feature type="transmembrane region" description="Helical" evidence="1">
    <location>
        <begin position="46"/>
        <end position="66"/>
    </location>
</feature>
<dbReference type="InterPro" id="IPR009936">
    <property type="entry name" value="DUF1468"/>
</dbReference>
<proteinExistence type="predicted"/>
<sequence>MHTNINARDSLAGIILLILAAFGLYLNSSNPVGTAGRMGPGYMPMVVFICLAVLGAGVLAVGLRGEPQRLARIAWRELGLIVVALVLFGALLQDFGMAASTVTLVVISGLADREQTLRGIAVLAAFLLFLCWLIFVWGLKINVSFLPPALSGL</sequence>
<keyword evidence="1" id="KW-1133">Transmembrane helix</keyword>
<protein>
    <submittedName>
        <fullName evidence="3">Tripartite tricarboxylate transporter TctB family protein</fullName>
    </submittedName>
</protein>
<evidence type="ECO:0000313" key="3">
    <source>
        <dbReference type="EMBL" id="QLH13021.1"/>
    </source>
</evidence>
<reference evidence="3 4" key="1">
    <citation type="submission" date="2020-07" db="EMBL/GenBank/DDBJ databases">
        <title>The complete genome of Paracoccus pantotrophus ACCC 10489.</title>
        <authorList>
            <person name="Si Y."/>
        </authorList>
    </citation>
    <scope>NUCLEOTIDE SEQUENCE [LARGE SCALE GENOMIC DNA]</scope>
    <source>
        <strain evidence="3 4">ACCC10489</strain>
    </source>
</reference>
<dbReference type="EMBL" id="CP058689">
    <property type="protein sequence ID" value="QLH13021.1"/>
    <property type="molecule type" value="Genomic_DNA"/>
</dbReference>
<name>A0A7H9BT39_PARPN</name>
<accession>A0A7H9BT39</accession>
<gene>
    <name evidence="3" type="ORF">HYQ43_01565</name>
</gene>
<dbReference type="Pfam" id="PF07331">
    <property type="entry name" value="TctB"/>
    <property type="match status" value="1"/>
</dbReference>
<evidence type="ECO:0000259" key="2">
    <source>
        <dbReference type="Pfam" id="PF07331"/>
    </source>
</evidence>
<feature type="domain" description="DUF1468" evidence="2">
    <location>
        <begin position="11"/>
        <end position="142"/>
    </location>
</feature>
<dbReference type="Proteomes" id="UP000509322">
    <property type="component" value="Chromosome 1"/>
</dbReference>
<evidence type="ECO:0000256" key="1">
    <source>
        <dbReference type="SAM" id="Phobius"/>
    </source>
</evidence>
<feature type="transmembrane region" description="Helical" evidence="1">
    <location>
        <begin position="119"/>
        <end position="139"/>
    </location>
</feature>
<organism evidence="3 4">
    <name type="scientific">Paracoccus pantotrophus</name>
    <name type="common">Thiosphaera pantotropha</name>
    <dbReference type="NCBI Taxonomy" id="82367"/>
    <lineage>
        <taxon>Bacteria</taxon>
        <taxon>Pseudomonadati</taxon>
        <taxon>Pseudomonadota</taxon>
        <taxon>Alphaproteobacteria</taxon>
        <taxon>Rhodobacterales</taxon>
        <taxon>Paracoccaceae</taxon>
        <taxon>Paracoccus</taxon>
    </lineage>
</organism>
<keyword evidence="1" id="KW-0812">Transmembrane</keyword>
<dbReference type="AlphaFoldDB" id="A0A7H9BT39"/>
<feature type="transmembrane region" description="Helical" evidence="1">
    <location>
        <begin position="7"/>
        <end position="26"/>
    </location>
</feature>
<dbReference type="RefSeq" id="WP_179921359.1">
    <property type="nucleotide sequence ID" value="NZ_CP058689.1"/>
</dbReference>